<feature type="region of interest" description="Disordered" evidence="1">
    <location>
        <begin position="68"/>
        <end position="92"/>
    </location>
</feature>
<reference evidence="4" key="1">
    <citation type="submission" date="2025-08" db="UniProtKB">
        <authorList>
            <consortium name="RefSeq"/>
        </authorList>
    </citation>
    <scope>IDENTIFICATION</scope>
</reference>
<gene>
    <name evidence="4" type="primary">LOC115461823</name>
</gene>
<feature type="compositionally biased region" description="Basic and acidic residues" evidence="1">
    <location>
        <begin position="134"/>
        <end position="143"/>
    </location>
</feature>
<protein>
    <submittedName>
        <fullName evidence="4">Protein huluwa-like</fullName>
    </submittedName>
</protein>
<dbReference type="GeneID" id="115461823"/>
<evidence type="ECO:0000256" key="1">
    <source>
        <dbReference type="SAM" id="MobiDB-lite"/>
    </source>
</evidence>
<keyword evidence="2" id="KW-1133">Transmembrane helix</keyword>
<keyword evidence="2" id="KW-0812">Transmembrane</keyword>
<dbReference type="OrthoDB" id="10031583at2759"/>
<dbReference type="RefSeq" id="XP_030047738.1">
    <property type="nucleotide sequence ID" value="XM_030191878.1"/>
</dbReference>
<dbReference type="AlphaFoldDB" id="A0A6P7X5I1"/>
<dbReference type="KEGG" id="muo:115461823"/>
<feature type="compositionally biased region" description="Polar residues" evidence="1">
    <location>
        <begin position="156"/>
        <end position="168"/>
    </location>
</feature>
<feature type="region of interest" description="Disordered" evidence="1">
    <location>
        <begin position="126"/>
        <end position="219"/>
    </location>
</feature>
<keyword evidence="2" id="KW-0472">Membrane</keyword>
<evidence type="ECO:0000256" key="2">
    <source>
        <dbReference type="SAM" id="Phobius"/>
    </source>
</evidence>
<dbReference type="Proteomes" id="UP000515156">
    <property type="component" value="Chromosome 2"/>
</dbReference>
<proteinExistence type="predicted"/>
<dbReference type="InParanoid" id="A0A6P7X5I1"/>
<feature type="compositionally biased region" description="Polar residues" evidence="1">
    <location>
        <begin position="181"/>
        <end position="196"/>
    </location>
</feature>
<organism evidence="3 4">
    <name type="scientific">Microcaecilia unicolor</name>
    <dbReference type="NCBI Taxonomy" id="1415580"/>
    <lineage>
        <taxon>Eukaryota</taxon>
        <taxon>Metazoa</taxon>
        <taxon>Chordata</taxon>
        <taxon>Craniata</taxon>
        <taxon>Vertebrata</taxon>
        <taxon>Euteleostomi</taxon>
        <taxon>Amphibia</taxon>
        <taxon>Gymnophiona</taxon>
        <taxon>Siphonopidae</taxon>
        <taxon>Microcaecilia</taxon>
    </lineage>
</organism>
<keyword evidence="3" id="KW-1185">Reference proteome</keyword>
<name>A0A6P7X5I1_9AMPH</name>
<accession>A0A6P7X5I1</accession>
<evidence type="ECO:0000313" key="3">
    <source>
        <dbReference type="Proteomes" id="UP000515156"/>
    </source>
</evidence>
<evidence type="ECO:0000313" key="4">
    <source>
        <dbReference type="RefSeq" id="XP_030047738.1"/>
    </source>
</evidence>
<feature type="transmembrane region" description="Helical" evidence="2">
    <location>
        <begin position="34"/>
        <end position="61"/>
    </location>
</feature>
<sequence length="336" mass="36538">MVTLQPSLVRSEAWSPASTQAPPVGGPLLALQPLLTLLVALLIPSLVLLFLLNCLLLLYRLPDLTRRSQMRRSGQRDEQQSYTTDPGVTMEVGGMRRSSKAFQELLLTPGSAACPGIDVALSLGERPSSRARPCSREGLHKPDGSAGVLDVAYLQPPSTVTSSMTSRKQPPPRRTLKRSAGCNQTAGLLATTSSSDLEARPRQVPPNSPEIPAGGETPRVIYTRKTSTQRKADSDTVLVISPPDPVQFEYPSSIPHEEVVMPGSAYSSFAGPGLDSDFGASAGISLRILSSDSDSCSHSWISGLEWDYYDPGYKRRAQRRKQRHQLPILCSKQYWV</sequence>